<organism evidence="4 5">
    <name type="scientific">Clavibacter phaseoli</name>
    <dbReference type="NCBI Taxonomy" id="1734031"/>
    <lineage>
        <taxon>Bacteria</taxon>
        <taxon>Bacillati</taxon>
        <taxon>Actinomycetota</taxon>
        <taxon>Actinomycetes</taxon>
        <taxon>Micrococcales</taxon>
        <taxon>Microbacteriaceae</taxon>
        <taxon>Clavibacter</taxon>
    </lineage>
</organism>
<dbReference type="PROSITE" id="PS50977">
    <property type="entry name" value="HTH_TETR_2"/>
    <property type="match status" value="1"/>
</dbReference>
<sequence>MGRREDLADAGVRLVARSGIRSLTHRAVDVEAGVPAGSTTYYARGRRELTALVVARITEQLEEDLRDLAVPAVLDDAAAVAVALAMLDRLAARADAQAVRLALLSELRDDPDLRAPLTSAAPVRAALVDTATGILTAIGVDDPGAHGVDLVGLVDALLLYRAADAAPLDAPRVLGAYVAGLPRR</sequence>
<dbReference type="EMBL" id="JADKRP010000001">
    <property type="protein sequence ID" value="MBF4630996.1"/>
    <property type="molecule type" value="Genomic_DNA"/>
</dbReference>
<evidence type="ECO:0000259" key="3">
    <source>
        <dbReference type="PROSITE" id="PS50977"/>
    </source>
</evidence>
<dbReference type="InterPro" id="IPR009057">
    <property type="entry name" value="Homeodomain-like_sf"/>
</dbReference>
<dbReference type="InterPro" id="IPR041583">
    <property type="entry name" value="TetR_C_31"/>
</dbReference>
<protein>
    <submittedName>
        <fullName evidence="4">TetR family transcriptional regulator</fullName>
    </submittedName>
</protein>
<dbReference type="RefSeq" id="WP_194674900.1">
    <property type="nucleotide sequence ID" value="NZ_CP040786.1"/>
</dbReference>
<feature type="domain" description="HTH tetR-type" evidence="3">
    <location>
        <begin position="1"/>
        <end position="61"/>
    </location>
</feature>
<evidence type="ECO:0000256" key="1">
    <source>
        <dbReference type="ARBA" id="ARBA00023125"/>
    </source>
</evidence>
<accession>A0A8I0S8S9</accession>
<keyword evidence="1 2" id="KW-0238">DNA-binding</keyword>
<feature type="DNA-binding region" description="H-T-H motif" evidence="2">
    <location>
        <begin position="24"/>
        <end position="43"/>
    </location>
</feature>
<evidence type="ECO:0000313" key="5">
    <source>
        <dbReference type="Proteomes" id="UP000634579"/>
    </source>
</evidence>
<comment type="caution">
    <text evidence="4">The sequence shown here is derived from an EMBL/GenBank/DDBJ whole genome shotgun (WGS) entry which is preliminary data.</text>
</comment>
<evidence type="ECO:0000313" key="4">
    <source>
        <dbReference type="EMBL" id="MBF4630996.1"/>
    </source>
</evidence>
<dbReference type="Gene3D" id="1.10.357.10">
    <property type="entry name" value="Tetracycline Repressor, domain 2"/>
    <property type="match status" value="1"/>
</dbReference>
<dbReference type="Proteomes" id="UP000634579">
    <property type="component" value="Unassembled WGS sequence"/>
</dbReference>
<dbReference type="SUPFAM" id="SSF46689">
    <property type="entry name" value="Homeodomain-like"/>
    <property type="match status" value="1"/>
</dbReference>
<evidence type="ECO:0000256" key="2">
    <source>
        <dbReference type="PROSITE-ProRule" id="PRU00335"/>
    </source>
</evidence>
<name>A0A8I0S8S9_9MICO</name>
<dbReference type="Pfam" id="PF17940">
    <property type="entry name" value="TetR_C_31"/>
    <property type="match status" value="1"/>
</dbReference>
<keyword evidence="5" id="KW-1185">Reference proteome</keyword>
<proteinExistence type="predicted"/>
<reference evidence="4 5" key="1">
    <citation type="submission" date="2020-10" db="EMBL/GenBank/DDBJ databases">
        <title>Draft genome sequences of plant-associated actinobacteria.</title>
        <authorList>
            <person name="Tarlachkov S.V."/>
            <person name="Starodumova I.P."/>
            <person name="Dorofeeva L.V."/>
            <person name="Prisyazhnaya N.V."/>
            <person name="Roubtsova T.V."/>
            <person name="Chizhov V.N."/>
            <person name="Nadler S.A."/>
            <person name="Subbotin S.A."/>
            <person name="Evtushenko L.I."/>
        </authorList>
    </citation>
    <scope>NUCLEOTIDE SEQUENCE [LARGE SCALE GENOMIC DNA]</scope>
    <source>
        <strain evidence="4 5">VKM Ac-2886</strain>
    </source>
</reference>
<dbReference type="InterPro" id="IPR001647">
    <property type="entry name" value="HTH_TetR"/>
</dbReference>
<gene>
    <name evidence="4" type="ORF">ITJ42_07200</name>
</gene>
<dbReference type="GO" id="GO:0003677">
    <property type="term" value="F:DNA binding"/>
    <property type="evidence" value="ECO:0007669"/>
    <property type="project" value="UniProtKB-UniRule"/>
</dbReference>
<dbReference type="AlphaFoldDB" id="A0A8I0S8S9"/>